<feature type="transmembrane region" description="Helical" evidence="5">
    <location>
        <begin position="173"/>
        <end position="195"/>
    </location>
</feature>
<dbReference type="Proteomes" id="UP000192393">
    <property type="component" value="Unassembled WGS sequence"/>
</dbReference>
<feature type="transmembrane region" description="Helical" evidence="5">
    <location>
        <begin position="12"/>
        <end position="30"/>
    </location>
</feature>
<feature type="transmembrane region" description="Helical" evidence="5">
    <location>
        <begin position="313"/>
        <end position="334"/>
    </location>
</feature>
<dbReference type="Pfam" id="PF07690">
    <property type="entry name" value="MFS_1"/>
    <property type="match status" value="1"/>
</dbReference>
<proteinExistence type="predicted"/>
<accession>A0A1W2CY79</accession>
<dbReference type="OrthoDB" id="9781156at2"/>
<comment type="subcellular location">
    <subcellularLocation>
        <location evidence="1">Membrane</location>
        <topology evidence="1">Multi-pass membrane protein</topology>
    </subcellularLocation>
</comment>
<evidence type="ECO:0000256" key="1">
    <source>
        <dbReference type="ARBA" id="ARBA00004141"/>
    </source>
</evidence>
<evidence type="ECO:0000256" key="4">
    <source>
        <dbReference type="ARBA" id="ARBA00023136"/>
    </source>
</evidence>
<dbReference type="GO" id="GO:0016020">
    <property type="term" value="C:membrane"/>
    <property type="evidence" value="ECO:0007669"/>
    <property type="project" value="UniProtKB-SubCell"/>
</dbReference>
<dbReference type="CDD" id="cd17319">
    <property type="entry name" value="MFS_ExuT_GudP_like"/>
    <property type="match status" value="1"/>
</dbReference>
<reference evidence="7 8" key="1">
    <citation type="submission" date="2017-04" db="EMBL/GenBank/DDBJ databases">
        <authorList>
            <person name="Afonso C.L."/>
            <person name="Miller P.J."/>
            <person name="Scott M.A."/>
            <person name="Spackman E."/>
            <person name="Goraichik I."/>
            <person name="Dimitrov K.M."/>
            <person name="Suarez D.L."/>
            <person name="Swayne D.E."/>
        </authorList>
    </citation>
    <scope>NUCLEOTIDE SEQUENCE [LARGE SCALE GENOMIC DNA]</scope>
    <source>
        <strain evidence="7 8">CGMCC 1.12708</strain>
    </source>
</reference>
<feature type="transmembrane region" description="Helical" evidence="5">
    <location>
        <begin position="404"/>
        <end position="422"/>
    </location>
</feature>
<feature type="transmembrane region" description="Helical" evidence="5">
    <location>
        <begin position="274"/>
        <end position="293"/>
    </location>
</feature>
<dbReference type="InterPro" id="IPR050382">
    <property type="entry name" value="MFS_Na/Anion_cotransporter"/>
</dbReference>
<feature type="transmembrane region" description="Helical" evidence="5">
    <location>
        <begin position="207"/>
        <end position="226"/>
    </location>
</feature>
<feature type="transmembrane region" description="Helical" evidence="5">
    <location>
        <begin position="85"/>
        <end position="111"/>
    </location>
</feature>
<keyword evidence="2 5" id="KW-0812">Transmembrane</keyword>
<evidence type="ECO:0000256" key="3">
    <source>
        <dbReference type="ARBA" id="ARBA00022989"/>
    </source>
</evidence>
<dbReference type="InterPro" id="IPR020846">
    <property type="entry name" value="MFS_dom"/>
</dbReference>
<dbReference type="GO" id="GO:0015134">
    <property type="term" value="F:hexuronate transmembrane transporter activity"/>
    <property type="evidence" value="ECO:0007669"/>
    <property type="project" value="TreeGrafter"/>
</dbReference>
<dbReference type="InterPro" id="IPR011701">
    <property type="entry name" value="MFS"/>
</dbReference>
<dbReference type="STRING" id="1434700.SAMN06296427_11296"/>
<keyword evidence="4 5" id="KW-0472">Membrane</keyword>
<evidence type="ECO:0000313" key="8">
    <source>
        <dbReference type="Proteomes" id="UP000192393"/>
    </source>
</evidence>
<sequence>MNENTKSFKQTNYRWTVCSLLFVATTINYLDRQVLSLTWKDYLAPEFHWNNNDYGNITALFSIFYAISMLFAGRFIDKMGTKKGFLWAIAIWSVGACLHAFCGIATSGITSGNWFVGFEGAKNAIATVNDVSLVISTSVTLFIFARLILAVGEAGNFPGAIKATAEYFPKKDRALATSIFNAGATVGALAAPLTIPFIAEAMGWEMAFIIIGGLGFIWMGFWIFLYQNPEDHPKVNKPELEYIQQDKEDISHDASTEPARKLTFAECFKYRQTWAFAFGKFMTDGVWWFYLFWTPAYLSSVYQMNATQSAVPLFILYVITLFSIIGGWLPKFFVDSKGMNPYAGRMRAMLIFAFFPLLALLAQPLGSYTFWIPVLIIGVAGAAHQAWSANIFSTVSDMFPKSAVATIVGIGGMAGGVGSFLINKGSGLLFDFTHREWTTVDGIPLMERFPELNEQRIPEGFFQNLEKSGAVVVDGIDKGYMIIFSICAVAYLVAWMVMKSLVPKYKVIK</sequence>
<dbReference type="EMBL" id="FWXS01000012">
    <property type="protein sequence ID" value="SMC90120.1"/>
    <property type="molecule type" value="Genomic_DNA"/>
</dbReference>
<evidence type="ECO:0000256" key="5">
    <source>
        <dbReference type="SAM" id="Phobius"/>
    </source>
</evidence>
<organism evidence="7 8">
    <name type="scientific">Moheibacter sediminis</name>
    <dbReference type="NCBI Taxonomy" id="1434700"/>
    <lineage>
        <taxon>Bacteria</taxon>
        <taxon>Pseudomonadati</taxon>
        <taxon>Bacteroidota</taxon>
        <taxon>Flavobacteriia</taxon>
        <taxon>Flavobacteriales</taxon>
        <taxon>Weeksellaceae</taxon>
        <taxon>Moheibacter</taxon>
    </lineage>
</organism>
<dbReference type="AlphaFoldDB" id="A0A1W2CY79"/>
<gene>
    <name evidence="7" type="ORF">SAMN06296427_11296</name>
</gene>
<evidence type="ECO:0000256" key="2">
    <source>
        <dbReference type="ARBA" id="ARBA00022692"/>
    </source>
</evidence>
<dbReference type="InterPro" id="IPR036259">
    <property type="entry name" value="MFS_trans_sf"/>
</dbReference>
<feature type="transmembrane region" description="Helical" evidence="5">
    <location>
        <begin position="131"/>
        <end position="152"/>
    </location>
</feature>
<feature type="domain" description="Major facilitator superfamily (MFS) profile" evidence="6">
    <location>
        <begin position="17"/>
        <end position="506"/>
    </location>
</feature>
<dbReference type="PROSITE" id="PS50850">
    <property type="entry name" value="MFS"/>
    <property type="match status" value="1"/>
</dbReference>
<dbReference type="RefSeq" id="WP_084019032.1">
    <property type="nucleotide sequence ID" value="NZ_FWXS01000012.1"/>
</dbReference>
<keyword evidence="3 5" id="KW-1133">Transmembrane helix</keyword>
<name>A0A1W2CY79_9FLAO</name>
<feature type="transmembrane region" description="Helical" evidence="5">
    <location>
        <begin position="479"/>
        <end position="498"/>
    </location>
</feature>
<feature type="transmembrane region" description="Helical" evidence="5">
    <location>
        <begin position="346"/>
        <end position="364"/>
    </location>
</feature>
<evidence type="ECO:0000259" key="6">
    <source>
        <dbReference type="PROSITE" id="PS50850"/>
    </source>
</evidence>
<dbReference type="PANTHER" id="PTHR11662">
    <property type="entry name" value="SOLUTE CARRIER FAMILY 17"/>
    <property type="match status" value="1"/>
</dbReference>
<dbReference type="PANTHER" id="PTHR11662:SF285">
    <property type="entry name" value="HEXURONATE TRANSPORTER"/>
    <property type="match status" value="1"/>
</dbReference>
<dbReference type="SUPFAM" id="SSF103473">
    <property type="entry name" value="MFS general substrate transporter"/>
    <property type="match status" value="1"/>
</dbReference>
<protein>
    <submittedName>
        <fullName evidence="7">MFS transporter, ACS family, hexuronate transporter</fullName>
    </submittedName>
</protein>
<evidence type="ECO:0000313" key="7">
    <source>
        <dbReference type="EMBL" id="SMC90120.1"/>
    </source>
</evidence>
<dbReference type="Gene3D" id="1.20.1250.20">
    <property type="entry name" value="MFS general substrate transporter like domains"/>
    <property type="match status" value="2"/>
</dbReference>
<feature type="transmembrane region" description="Helical" evidence="5">
    <location>
        <begin position="54"/>
        <end position="73"/>
    </location>
</feature>
<keyword evidence="8" id="KW-1185">Reference proteome</keyword>
<feature type="transmembrane region" description="Helical" evidence="5">
    <location>
        <begin position="370"/>
        <end position="392"/>
    </location>
</feature>